<dbReference type="EMBL" id="SMGQ01000012">
    <property type="protein sequence ID" value="TCK93336.1"/>
    <property type="molecule type" value="Genomic_DNA"/>
</dbReference>
<dbReference type="PROSITE" id="PS50156">
    <property type="entry name" value="SSD"/>
    <property type="match status" value="2"/>
</dbReference>
<evidence type="ECO:0000256" key="3">
    <source>
        <dbReference type="ARBA" id="ARBA00022692"/>
    </source>
</evidence>
<dbReference type="InterPro" id="IPR050545">
    <property type="entry name" value="Mycobact_MmpL"/>
</dbReference>
<evidence type="ECO:0000256" key="4">
    <source>
        <dbReference type="ARBA" id="ARBA00022989"/>
    </source>
</evidence>
<proteinExistence type="predicted"/>
<feature type="transmembrane region" description="Helical" evidence="6">
    <location>
        <begin position="408"/>
        <end position="425"/>
    </location>
</feature>
<keyword evidence="3 6" id="KW-0812">Transmembrane</keyword>
<evidence type="ECO:0000313" key="9">
    <source>
        <dbReference type="Proteomes" id="UP000294545"/>
    </source>
</evidence>
<evidence type="ECO:0000313" key="8">
    <source>
        <dbReference type="EMBL" id="TCK93336.1"/>
    </source>
</evidence>
<dbReference type="Pfam" id="PF03176">
    <property type="entry name" value="MMPL"/>
    <property type="match status" value="2"/>
</dbReference>
<dbReference type="InterPro" id="IPR004869">
    <property type="entry name" value="MMPL_dom"/>
</dbReference>
<reference evidence="8 9" key="1">
    <citation type="submission" date="2019-03" db="EMBL/GenBank/DDBJ databases">
        <title>Genomic Encyclopedia of Type Strains, Phase IV (KMG-IV): sequencing the most valuable type-strain genomes for metagenomic binning, comparative biology and taxonomic classification.</title>
        <authorList>
            <person name="Goeker M."/>
        </authorList>
    </citation>
    <scope>NUCLEOTIDE SEQUENCE [LARGE SCALE GENOMIC DNA]</scope>
    <source>
        <strain evidence="8 9">DSM 24176</strain>
    </source>
</reference>
<feature type="domain" description="SSD" evidence="7">
    <location>
        <begin position="638"/>
        <end position="743"/>
    </location>
</feature>
<feature type="transmembrane region" description="Helical" evidence="6">
    <location>
        <begin position="650"/>
        <end position="671"/>
    </location>
</feature>
<feature type="transmembrane region" description="Helical" evidence="6">
    <location>
        <begin position="324"/>
        <end position="346"/>
    </location>
</feature>
<feature type="transmembrane region" description="Helical" evidence="6">
    <location>
        <begin position="692"/>
        <end position="710"/>
    </location>
</feature>
<feature type="transmembrane region" description="Helical" evidence="6">
    <location>
        <begin position="722"/>
        <end position="744"/>
    </location>
</feature>
<dbReference type="OrthoDB" id="9782006at2"/>
<comment type="subcellular location">
    <subcellularLocation>
        <location evidence="1">Cell membrane</location>
        <topology evidence="1">Multi-pass membrane protein</topology>
    </subcellularLocation>
</comment>
<dbReference type="Proteomes" id="UP000294545">
    <property type="component" value="Unassembled WGS sequence"/>
</dbReference>
<dbReference type="RefSeq" id="WP_132282243.1">
    <property type="nucleotide sequence ID" value="NZ_SMGQ01000012.1"/>
</dbReference>
<organism evidence="8 9">
    <name type="scientific">Natranaerovirga hydrolytica</name>
    <dbReference type="NCBI Taxonomy" id="680378"/>
    <lineage>
        <taxon>Bacteria</taxon>
        <taxon>Bacillati</taxon>
        <taxon>Bacillota</taxon>
        <taxon>Clostridia</taxon>
        <taxon>Lachnospirales</taxon>
        <taxon>Natranaerovirgaceae</taxon>
        <taxon>Natranaerovirga</taxon>
    </lineage>
</organism>
<dbReference type="InterPro" id="IPR000731">
    <property type="entry name" value="SSD"/>
</dbReference>
<dbReference type="PANTHER" id="PTHR33406">
    <property type="entry name" value="MEMBRANE PROTEIN MJ1562-RELATED"/>
    <property type="match status" value="1"/>
</dbReference>
<dbReference type="AlphaFoldDB" id="A0A4R1MKS0"/>
<gene>
    <name evidence="8" type="ORF">EDC19_1528</name>
</gene>
<feature type="transmembrane region" description="Helical" evidence="6">
    <location>
        <begin position="225"/>
        <end position="245"/>
    </location>
</feature>
<keyword evidence="2" id="KW-1003">Cell membrane</keyword>
<feature type="transmembrane region" description="Helical" evidence="6">
    <location>
        <begin position="352"/>
        <end position="380"/>
    </location>
</feature>
<dbReference type="Gene3D" id="1.20.1640.10">
    <property type="entry name" value="Multidrug efflux transporter AcrB transmembrane domain"/>
    <property type="match status" value="2"/>
</dbReference>
<protein>
    <submittedName>
        <fullName evidence="8">Putative RND superfamily exporter protein</fullName>
    </submittedName>
</protein>
<dbReference type="SUPFAM" id="SSF82866">
    <property type="entry name" value="Multidrug efflux transporter AcrB transmembrane domain"/>
    <property type="match status" value="2"/>
</dbReference>
<feature type="transmembrane region" description="Helical" evidence="6">
    <location>
        <begin position="279"/>
        <end position="303"/>
    </location>
</feature>
<feature type="transmembrane region" description="Helical" evidence="6">
    <location>
        <begin position="624"/>
        <end position="644"/>
    </location>
</feature>
<comment type="caution">
    <text evidence="8">The sequence shown here is derived from an EMBL/GenBank/DDBJ whole genome shotgun (WGS) entry which is preliminary data.</text>
</comment>
<keyword evidence="9" id="KW-1185">Reference proteome</keyword>
<feature type="domain" description="SSD" evidence="7">
    <location>
        <begin position="250"/>
        <end position="377"/>
    </location>
</feature>
<keyword evidence="4 6" id="KW-1133">Transmembrane helix</keyword>
<dbReference type="PANTHER" id="PTHR33406:SF13">
    <property type="entry name" value="MEMBRANE PROTEIN YDFJ"/>
    <property type="match status" value="1"/>
</dbReference>
<evidence type="ECO:0000256" key="2">
    <source>
        <dbReference type="ARBA" id="ARBA00022475"/>
    </source>
</evidence>
<evidence type="ECO:0000256" key="1">
    <source>
        <dbReference type="ARBA" id="ARBA00004651"/>
    </source>
</evidence>
<evidence type="ECO:0000259" key="7">
    <source>
        <dbReference type="PROSITE" id="PS50156"/>
    </source>
</evidence>
<evidence type="ECO:0000256" key="5">
    <source>
        <dbReference type="ARBA" id="ARBA00023136"/>
    </source>
</evidence>
<keyword evidence="5 6" id="KW-0472">Membrane</keyword>
<dbReference type="GO" id="GO:0005886">
    <property type="term" value="C:plasma membrane"/>
    <property type="evidence" value="ECO:0007669"/>
    <property type="project" value="UniProtKB-SubCell"/>
</dbReference>
<evidence type="ECO:0000256" key="6">
    <source>
        <dbReference type="SAM" id="Phobius"/>
    </source>
</evidence>
<sequence>MHLFAEKIIKHYKIILVISLMLFIVSAFGASRLNISSDMEEMLPSDSQTVQSNREFDQYFDSQETGIVVVKGPSKESKDFLADLETELINRDVQAQVLYQFDLSEVEDFALLYLDREDFEAMEEAIESQDIESISGIMTSIKEGVESQEDLVTYITNEDEDAFIMMIRPSIDRSDFLEGREIFYDDVIGSIESLLSQDRYELLEAGLTGGAFIQDIEADRIAFDGFFETIIITILLIIIIIVISFRRTLLLTSVMYPLILGMLLAAAIAYVLYGSINMFSMSFALLLIGLGIDFAIHLISRYLEERDKGKAVDEAVSISFQKTGVSIITGALTTSAAFLAFVLAKFKAFEQMGIISSIGIIALCMTMIIIIPALIMGIDFKRKEKTTKKKVNFTFLNTIGDVIEKKPLVFIGMILLMIPILFVNVKNTEIVGDMNEIYPDNIESKQWEKVLIEEFNYSPNTLTFMVDDKETLITTLEAFEEREDIEEVLSIYEYLPTDQDYKLEVIGQLQSFLQSIGYSDIEELEVERITMDDLPENLKANYIGREGKLLVEAIPSVNLYDEEKYAIIEKAILEVSGNTPVSMAAIMNEVVTLVKQDVFMISTICLLIIAGFLLLVFKSLKDMLICVTPVMLTLYITLGLLPVLNKEINVFSILGFPLLIGIGIDSSIHLLHRLKSEETGRIGYVLMTTGKAIILTGITTLIGFGSLTFINHPGMANLGFTVALGLIICLLITLTFIPAVFVTLHSKKK</sequence>
<name>A0A4R1MKS0_9FIRM</name>
<accession>A0A4R1MKS0</accession>
<feature type="transmembrane region" description="Helical" evidence="6">
    <location>
        <begin position="254"/>
        <end position="273"/>
    </location>
</feature>
<feature type="transmembrane region" description="Helical" evidence="6">
    <location>
        <begin position="598"/>
        <end position="617"/>
    </location>
</feature>